<organism evidence="1 2">
    <name type="scientific">Sphingobacterium humi</name>
    <dbReference type="NCBI Taxonomy" id="1796905"/>
    <lineage>
        <taxon>Bacteria</taxon>
        <taxon>Pseudomonadati</taxon>
        <taxon>Bacteroidota</taxon>
        <taxon>Sphingobacteriia</taxon>
        <taxon>Sphingobacteriales</taxon>
        <taxon>Sphingobacteriaceae</taxon>
        <taxon>Sphingobacterium</taxon>
    </lineage>
</organism>
<name>A0A6N8L6F3_9SPHI</name>
<dbReference type="AlphaFoldDB" id="A0A6N8L6F3"/>
<evidence type="ECO:0000313" key="2">
    <source>
        <dbReference type="Proteomes" id="UP000435036"/>
    </source>
</evidence>
<gene>
    <name evidence="1" type="ORF">GQF63_18610</name>
</gene>
<sequence length="186" mass="21080">MKKKKLSIEQCAGLLEVLQKRFEKHIERHPDLQWTAVQAKLEAHPDKLASLMEMEQTEGEPDVLFYNKETDEYGFVDCAAESPKGRRSLCYDAEALASRKEHKPKNSAVAVAEAMGASLLDEAQYQQLQETGKYDLKTSSWLKTPDAVRTLGGALFGDRRYNRVFTYHNGAESYYAARGFRVLLTV</sequence>
<evidence type="ECO:0000313" key="1">
    <source>
        <dbReference type="EMBL" id="MVZ64041.1"/>
    </source>
</evidence>
<protein>
    <submittedName>
        <fullName evidence="1">DUF4256 family protein</fullName>
    </submittedName>
</protein>
<accession>A0A6N8L6F3</accession>
<dbReference type="OrthoDB" id="8442276at2"/>
<reference evidence="1 2" key="1">
    <citation type="submission" date="2019-12" db="EMBL/GenBank/DDBJ databases">
        <authorList>
            <person name="Dong K."/>
        </authorList>
    </citation>
    <scope>NUCLEOTIDE SEQUENCE [LARGE SCALE GENOMIC DNA]</scope>
    <source>
        <strain evidence="1 2">JCM 31225</strain>
    </source>
</reference>
<comment type="caution">
    <text evidence="1">The sequence shown here is derived from an EMBL/GenBank/DDBJ whole genome shotgun (WGS) entry which is preliminary data.</text>
</comment>
<dbReference type="RefSeq" id="WP_160370759.1">
    <property type="nucleotide sequence ID" value="NZ_WSQA01000019.1"/>
</dbReference>
<dbReference type="InterPro" id="IPR025352">
    <property type="entry name" value="DUF4256"/>
</dbReference>
<dbReference type="Pfam" id="PF14066">
    <property type="entry name" value="DUF4256"/>
    <property type="match status" value="1"/>
</dbReference>
<dbReference type="Proteomes" id="UP000435036">
    <property type="component" value="Unassembled WGS sequence"/>
</dbReference>
<keyword evidence="2" id="KW-1185">Reference proteome</keyword>
<proteinExistence type="predicted"/>
<dbReference type="EMBL" id="WSQA01000019">
    <property type="protein sequence ID" value="MVZ64041.1"/>
    <property type="molecule type" value="Genomic_DNA"/>
</dbReference>